<dbReference type="PROSITE" id="PS51257">
    <property type="entry name" value="PROKAR_LIPOPROTEIN"/>
    <property type="match status" value="1"/>
</dbReference>
<dbReference type="KEGG" id="ohi:H8790_13600"/>
<evidence type="ECO:0000256" key="1">
    <source>
        <dbReference type="SAM" id="Phobius"/>
    </source>
</evidence>
<feature type="transmembrane region" description="Helical" evidence="1">
    <location>
        <begin position="20"/>
        <end position="41"/>
    </location>
</feature>
<feature type="transmembrane region" description="Helical" evidence="1">
    <location>
        <begin position="61"/>
        <end position="81"/>
    </location>
</feature>
<accession>A0A7G9B4G9</accession>
<feature type="transmembrane region" description="Helical" evidence="1">
    <location>
        <begin position="93"/>
        <end position="112"/>
    </location>
</feature>
<dbReference type="Proteomes" id="UP000515960">
    <property type="component" value="Chromosome"/>
</dbReference>
<protein>
    <submittedName>
        <fullName evidence="2">Uncharacterized protein</fullName>
    </submittedName>
</protein>
<evidence type="ECO:0000313" key="2">
    <source>
        <dbReference type="EMBL" id="QNL44450.1"/>
    </source>
</evidence>
<dbReference type="RefSeq" id="WP_187333051.1">
    <property type="nucleotide sequence ID" value="NZ_CP060490.1"/>
</dbReference>
<evidence type="ECO:0000313" key="3">
    <source>
        <dbReference type="Proteomes" id="UP000515960"/>
    </source>
</evidence>
<gene>
    <name evidence="2" type="ORF">H8790_13600</name>
</gene>
<sequence length="161" mass="17277">MAKKTNPASAKNIRKGNAVFHASMAVFLAGCAAEIYLLFINKYLVDGTLDQVLAMAEALPYVIYAGLGVLALGVVLLALWWKRGGTMRRTAAWVAGVGAFVAGATFVCLHYVADGTRAMCVAVPVVMLLGVVFLLYQRECFFSVSSLSLALIGLYACRRSF</sequence>
<organism evidence="2 3">
    <name type="scientific">Oscillibacter hominis</name>
    <dbReference type="NCBI Taxonomy" id="2763056"/>
    <lineage>
        <taxon>Bacteria</taxon>
        <taxon>Bacillati</taxon>
        <taxon>Bacillota</taxon>
        <taxon>Clostridia</taxon>
        <taxon>Eubacteriales</taxon>
        <taxon>Oscillospiraceae</taxon>
        <taxon>Oscillibacter</taxon>
    </lineage>
</organism>
<proteinExistence type="predicted"/>
<dbReference type="EMBL" id="CP060490">
    <property type="protein sequence ID" value="QNL44450.1"/>
    <property type="molecule type" value="Genomic_DNA"/>
</dbReference>
<feature type="transmembrane region" description="Helical" evidence="1">
    <location>
        <begin position="118"/>
        <end position="136"/>
    </location>
</feature>
<keyword evidence="1" id="KW-0472">Membrane</keyword>
<keyword evidence="3" id="KW-1185">Reference proteome</keyword>
<name>A0A7G9B4G9_9FIRM</name>
<reference evidence="2 3" key="1">
    <citation type="submission" date="2020-08" db="EMBL/GenBank/DDBJ databases">
        <authorList>
            <person name="Liu C."/>
            <person name="Sun Q."/>
        </authorList>
    </citation>
    <scope>NUCLEOTIDE SEQUENCE [LARGE SCALE GENOMIC DNA]</scope>
    <source>
        <strain evidence="2 3">NSJ-62</strain>
    </source>
</reference>
<keyword evidence="1" id="KW-1133">Transmembrane helix</keyword>
<dbReference type="AlphaFoldDB" id="A0A7G9B4G9"/>
<keyword evidence="1" id="KW-0812">Transmembrane</keyword>